<comment type="caution">
    <text evidence="3">The sequence shown here is derived from an EMBL/GenBank/DDBJ whole genome shotgun (WGS) entry which is preliminary data.</text>
</comment>
<feature type="transmembrane region" description="Helical" evidence="1">
    <location>
        <begin position="21"/>
        <end position="44"/>
    </location>
</feature>
<feature type="transmembrane region" description="Helical" evidence="1">
    <location>
        <begin position="136"/>
        <end position="153"/>
    </location>
</feature>
<feature type="transmembrane region" description="Helical" evidence="1">
    <location>
        <begin position="189"/>
        <end position="210"/>
    </location>
</feature>
<keyword evidence="4" id="KW-1185">Reference proteome</keyword>
<keyword evidence="1" id="KW-1133">Transmembrane helix</keyword>
<feature type="transmembrane region" description="Helical" evidence="1">
    <location>
        <begin position="56"/>
        <end position="79"/>
    </location>
</feature>
<evidence type="ECO:0000313" key="3">
    <source>
        <dbReference type="EMBL" id="MBB6579499.1"/>
    </source>
</evidence>
<sequence>MSATPKTAAFQTSGRLNRLDALRGLAMLWMTGFHFCFDLAYLGLWPQDFYRDPFWVWQRTAIVSLFLFCAGLGQAAALAQDVPWVRFLRRWGVVAACALAVSVGSYLVFPRSYIYFGVLHGMAVMLLLVRAWRGAPAWLLLVVAAIAIALPPVYRHMAADLPPDWVQWLNGRAGSVLGLITAKPRTEDYVPLLPWLGVMLIAFVAGRQWFAQPASGMRAWWSRAAHARAMRLLAWLGRHSLPYYMLHQLVLLGGLMLLMPLLQLRH</sequence>
<keyword evidence="1" id="KW-0472">Membrane</keyword>
<dbReference type="EMBL" id="JACHKZ010000031">
    <property type="protein sequence ID" value="MBB6579499.1"/>
    <property type="molecule type" value="Genomic_DNA"/>
</dbReference>
<proteinExistence type="predicted"/>
<reference evidence="3 4" key="1">
    <citation type="submission" date="2020-08" db="EMBL/GenBank/DDBJ databases">
        <title>Functional genomics of gut bacteria from endangered species of beetles.</title>
        <authorList>
            <person name="Carlos-Shanley C."/>
        </authorList>
    </citation>
    <scope>NUCLEOTIDE SEQUENCE [LARGE SCALE GENOMIC DNA]</scope>
    <source>
        <strain evidence="3 4">S00124</strain>
    </source>
</reference>
<dbReference type="RefSeq" id="WP_184710960.1">
    <property type="nucleotide sequence ID" value="NZ_JACHKZ010000031.1"/>
</dbReference>
<accession>A0ABR6RK37</accession>
<keyword evidence="1" id="KW-0812">Transmembrane</keyword>
<feature type="transmembrane region" description="Helical" evidence="1">
    <location>
        <begin position="91"/>
        <end position="107"/>
    </location>
</feature>
<evidence type="ECO:0000256" key="1">
    <source>
        <dbReference type="SAM" id="Phobius"/>
    </source>
</evidence>
<dbReference type="InterPro" id="IPR012429">
    <property type="entry name" value="HGSNAT_cat"/>
</dbReference>
<evidence type="ECO:0000259" key="2">
    <source>
        <dbReference type="Pfam" id="PF07786"/>
    </source>
</evidence>
<organism evidence="3 4">
    <name type="scientific">Comamonas odontotermitis</name>
    <dbReference type="NCBI Taxonomy" id="379895"/>
    <lineage>
        <taxon>Bacteria</taxon>
        <taxon>Pseudomonadati</taxon>
        <taxon>Pseudomonadota</taxon>
        <taxon>Betaproteobacteria</taxon>
        <taxon>Burkholderiales</taxon>
        <taxon>Comamonadaceae</taxon>
        <taxon>Comamonas</taxon>
    </lineage>
</organism>
<dbReference type="Pfam" id="PF07786">
    <property type="entry name" value="HGSNAT_cat"/>
    <property type="match status" value="1"/>
</dbReference>
<dbReference type="Proteomes" id="UP000562492">
    <property type="component" value="Unassembled WGS sequence"/>
</dbReference>
<feature type="transmembrane region" description="Helical" evidence="1">
    <location>
        <begin position="241"/>
        <end position="262"/>
    </location>
</feature>
<feature type="transmembrane region" description="Helical" evidence="1">
    <location>
        <begin position="113"/>
        <end position="129"/>
    </location>
</feature>
<feature type="domain" description="Heparan-alpha-glucosaminide N-acetyltransferase catalytic" evidence="2">
    <location>
        <begin position="15"/>
        <end position="248"/>
    </location>
</feature>
<evidence type="ECO:0000313" key="4">
    <source>
        <dbReference type="Proteomes" id="UP000562492"/>
    </source>
</evidence>
<gene>
    <name evidence="3" type="ORF">HNP33_003612</name>
</gene>
<name>A0ABR6RK37_9BURK</name>
<protein>
    <submittedName>
        <fullName evidence="3">Membrane protein</fullName>
    </submittedName>
</protein>